<evidence type="ECO:0000256" key="7">
    <source>
        <dbReference type="RuleBase" id="RU003942"/>
    </source>
</evidence>
<protein>
    <submittedName>
        <fullName evidence="9">QacE family quaternary ammonium compound efflux SMR transporter</fullName>
    </submittedName>
</protein>
<evidence type="ECO:0000313" key="10">
    <source>
        <dbReference type="Proteomes" id="UP000245202"/>
    </source>
</evidence>
<feature type="transmembrane region" description="Helical" evidence="8">
    <location>
        <begin position="12"/>
        <end position="30"/>
    </location>
</feature>
<keyword evidence="10" id="KW-1185">Reference proteome</keyword>
<evidence type="ECO:0000256" key="4">
    <source>
        <dbReference type="ARBA" id="ARBA00022692"/>
    </source>
</evidence>
<dbReference type="EMBL" id="BDQX01000381">
    <property type="protein sequence ID" value="GBG11016.1"/>
    <property type="molecule type" value="Genomic_DNA"/>
</dbReference>
<reference evidence="9 10" key="1">
    <citation type="submission" date="2017-08" db="EMBL/GenBank/DDBJ databases">
        <title>Substantial Increase in Enzyme Production by Combined Drug-Resistance Mutations in Paenibacillus agaridevorans.</title>
        <authorList>
            <person name="Tanaka Y."/>
            <person name="Funane K."/>
            <person name="Hosaka T."/>
            <person name="Shiwa Y."/>
            <person name="Fujita N."/>
            <person name="Miyazaki T."/>
            <person name="Yoshikawa H."/>
            <person name="Murakami K."/>
            <person name="Kasahara K."/>
            <person name="Inaoka T."/>
            <person name="Hiraga Y."/>
            <person name="Ochi K."/>
        </authorList>
    </citation>
    <scope>NUCLEOTIDE SEQUENCE [LARGE SCALE GENOMIC DNA]</scope>
    <source>
        <strain evidence="9 10">T-3040</strain>
    </source>
</reference>
<evidence type="ECO:0000256" key="2">
    <source>
        <dbReference type="ARBA" id="ARBA00022448"/>
    </source>
</evidence>
<dbReference type="FunFam" id="1.10.3730.20:FF:000001">
    <property type="entry name" value="Quaternary ammonium compound resistance transporter SugE"/>
    <property type="match status" value="1"/>
</dbReference>
<sequence>MERGTKQSLLKGYGWLSLAIVTEIFGTSMLKLSEGFTVLLPSFGVVIGFAIAFYCLSISIRTLPLSLAYAIWSGVGTALTAVIGVWIWGDAWNAYTVGGILLIIGGVVLLNGSKKAETAGKAAEQG</sequence>
<comment type="caution">
    <text evidence="9">The sequence shown here is derived from an EMBL/GenBank/DDBJ whole genome shotgun (WGS) entry which is preliminary data.</text>
</comment>
<feature type="transmembrane region" description="Helical" evidence="8">
    <location>
        <begin position="36"/>
        <end position="56"/>
    </location>
</feature>
<evidence type="ECO:0000256" key="1">
    <source>
        <dbReference type="ARBA" id="ARBA00004651"/>
    </source>
</evidence>
<evidence type="ECO:0000256" key="5">
    <source>
        <dbReference type="ARBA" id="ARBA00022989"/>
    </source>
</evidence>
<organism evidence="9 10">
    <name type="scientific">Paenibacillus agaridevorans</name>
    <dbReference type="NCBI Taxonomy" id="171404"/>
    <lineage>
        <taxon>Bacteria</taxon>
        <taxon>Bacillati</taxon>
        <taxon>Bacillota</taxon>
        <taxon>Bacilli</taxon>
        <taxon>Bacillales</taxon>
        <taxon>Paenibacillaceae</taxon>
        <taxon>Paenibacillus</taxon>
    </lineage>
</organism>
<evidence type="ECO:0000256" key="6">
    <source>
        <dbReference type="ARBA" id="ARBA00023136"/>
    </source>
</evidence>
<dbReference type="InterPro" id="IPR037185">
    <property type="entry name" value="EmrE-like"/>
</dbReference>
<dbReference type="GO" id="GO:0005886">
    <property type="term" value="C:plasma membrane"/>
    <property type="evidence" value="ECO:0007669"/>
    <property type="project" value="UniProtKB-SubCell"/>
</dbReference>
<keyword evidence="5 8" id="KW-1133">Transmembrane helix</keyword>
<dbReference type="RefSeq" id="WP_108995394.1">
    <property type="nucleotide sequence ID" value="NZ_BDQX01000381.1"/>
</dbReference>
<dbReference type="InterPro" id="IPR000390">
    <property type="entry name" value="Small_drug/metabolite_transptr"/>
</dbReference>
<comment type="subcellular location">
    <subcellularLocation>
        <location evidence="1 7">Cell membrane</location>
        <topology evidence="1 7">Multi-pass membrane protein</topology>
    </subcellularLocation>
</comment>
<evidence type="ECO:0000256" key="8">
    <source>
        <dbReference type="SAM" id="Phobius"/>
    </source>
</evidence>
<evidence type="ECO:0000313" key="9">
    <source>
        <dbReference type="EMBL" id="GBG11016.1"/>
    </source>
</evidence>
<keyword evidence="3" id="KW-1003">Cell membrane</keyword>
<dbReference type="AlphaFoldDB" id="A0A2R5EWD6"/>
<dbReference type="PANTHER" id="PTHR30561">
    <property type="entry name" value="SMR FAMILY PROTON-DEPENDENT DRUG EFFLUX TRANSPORTER SUGE"/>
    <property type="match status" value="1"/>
</dbReference>
<dbReference type="PANTHER" id="PTHR30561:SF1">
    <property type="entry name" value="MULTIDRUG TRANSPORTER EMRE"/>
    <property type="match status" value="1"/>
</dbReference>
<dbReference type="GO" id="GO:0022857">
    <property type="term" value="F:transmembrane transporter activity"/>
    <property type="evidence" value="ECO:0007669"/>
    <property type="project" value="InterPro"/>
</dbReference>
<dbReference type="InterPro" id="IPR045324">
    <property type="entry name" value="Small_multidrug_res"/>
</dbReference>
<keyword evidence="4 7" id="KW-0812">Transmembrane</keyword>
<evidence type="ECO:0000256" key="3">
    <source>
        <dbReference type="ARBA" id="ARBA00022475"/>
    </source>
</evidence>
<proteinExistence type="inferred from homology"/>
<comment type="similarity">
    <text evidence="7">Belongs to the drug/metabolite transporter (DMT) superfamily. Small multidrug resistance (SMR) (TC 2.A.7.1) family.</text>
</comment>
<keyword evidence="6 8" id="KW-0472">Membrane</keyword>
<feature type="transmembrane region" description="Helical" evidence="8">
    <location>
        <begin position="68"/>
        <end position="88"/>
    </location>
</feature>
<dbReference type="SUPFAM" id="SSF103481">
    <property type="entry name" value="Multidrug resistance efflux transporter EmrE"/>
    <property type="match status" value="1"/>
</dbReference>
<dbReference type="Gene3D" id="1.10.3730.20">
    <property type="match status" value="1"/>
</dbReference>
<dbReference type="Proteomes" id="UP000245202">
    <property type="component" value="Unassembled WGS sequence"/>
</dbReference>
<name>A0A2R5EWD6_9BACL</name>
<accession>A0A2R5EWD6</accession>
<keyword evidence="2" id="KW-0813">Transport</keyword>
<feature type="transmembrane region" description="Helical" evidence="8">
    <location>
        <begin position="94"/>
        <end position="112"/>
    </location>
</feature>
<dbReference type="Pfam" id="PF00893">
    <property type="entry name" value="Multi_Drug_Res"/>
    <property type="match status" value="1"/>
</dbReference>
<gene>
    <name evidence="9" type="ORF">PAT3040_05795</name>
</gene>